<dbReference type="Proteomes" id="UP001396334">
    <property type="component" value="Unassembled WGS sequence"/>
</dbReference>
<evidence type="ECO:0000313" key="3">
    <source>
        <dbReference type="Proteomes" id="UP001396334"/>
    </source>
</evidence>
<evidence type="ECO:0000313" key="2">
    <source>
        <dbReference type="EMBL" id="KAK9004234.1"/>
    </source>
</evidence>
<feature type="compositionally biased region" description="Polar residues" evidence="1">
    <location>
        <begin position="135"/>
        <end position="144"/>
    </location>
</feature>
<dbReference type="EMBL" id="JBBPBN010000031">
    <property type="protein sequence ID" value="KAK9004234.1"/>
    <property type="molecule type" value="Genomic_DNA"/>
</dbReference>
<accession>A0ABR2QUB0</accession>
<keyword evidence="3" id="KW-1185">Reference proteome</keyword>
<feature type="region of interest" description="Disordered" evidence="1">
    <location>
        <begin position="125"/>
        <end position="146"/>
    </location>
</feature>
<feature type="compositionally biased region" description="Basic and acidic residues" evidence="1">
    <location>
        <begin position="125"/>
        <end position="134"/>
    </location>
</feature>
<gene>
    <name evidence="2" type="ORF">V6N11_002041</name>
</gene>
<feature type="compositionally biased region" description="Low complexity" evidence="1">
    <location>
        <begin position="1"/>
        <end position="10"/>
    </location>
</feature>
<reference evidence="2 3" key="1">
    <citation type="journal article" date="2024" name="G3 (Bethesda)">
        <title>Genome assembly of Hibiscus sabdariffa L. provides insights into metabolisms of medicinal natural products.</title>
        <authorList>
            <person name="Kim T."/>
        </authorList>
    </citation>
    <scope>NUCLEOTIDE SEQUENCE [LARGE SCALE GENOMIC DNA]</scope>
    <source>
        <strain evidence="2">TK-2024</strain>
        <tissue evidence="2">Old leaves</tissue>
    </source>
</reference>
<organism evidence="2 3">
    <name type="scientific">Hibiscus sabdariffa</name>
    <name type="common">roselle</name>
    <dbReference type="NCBI Taxonomy" id="183260"/>
    <lineage>
        <taxon>Eukaryota</taxon>
        <taxon>Viridiplantae</taxon>
        <taxon>Streptophyta</taxon>
        <taxon>Embryophyta</taxon>
        <taxon>Tracheophyta</taxon>
        <taxon>Spermatophyta</taxon>
        <taxon>Magnoliopsida</taxon>
        <taxon>eudicotyledons</taxon>
        <taxon>Gunneridae</taxon>
        <taxon>Pentapetalae</taxon>
        <taxon>rosids</taxon>
        <taxon>malvids</taxon>
        <taxon>Malvales</taxon>
        <taxon>Malvaceae</taxon>
        <taxon>Malvoideae</taxon>
        <taxon>Hibiscus</taxon>
    </lineage>
</organism>
<evidence type="ECO:0000256" key="1">
    <source>
        <dbReference type="SAM" id="MobiDB-lite"/>
    </source>
</evidence>
<proteinExistence type="predicted"/>
<sequence length="240" mass="25658">MSPAAASPSTSAPPPPTTPVASVSNEAPVEAYPSSSSPTDMDDPPHGLTMGGANMENATTSMAPGHESILDDPVTKSIMPTTSEMPPMPPFEPLLTIAPSTLILTKPNGGVSHASLDEGFFQEREQLSTSERSEMTASTEQSESGHLALNQKATLVLTKKKSRVKSKLDLAKMISFRNNKIFHKIAEGRRCQIESLDSETQDPCQATRNDSGSPGKTKDSPQKAVQLIQSFQATIQLNIR</sequence>
<protein>
    <submittedName>
        <fullName evidence="2">Uncharacterized protein</fullName>
    </submittedName>
</protein>
<comment type="caution">
    <text evidence="2">The sequence shown here is derived from an EMBL/GenBank/DDBJ whole genome shotgun (WGS) entry which is preliminary data.</text>
</comment>
<feature type="region of interest" description="Disordered" evidence="1">
    <location>
        <begin position="1"/>
        <end position="82"/>
    </location>
</feature>
<feature type="region of interest" description="Disordered" evidence="1">
    <location>
        <begin position="196"/>
        <end position="222"/>
    </location>
</feature>
<name>A0ABR2QUB0_9ROSI</name>
<feature type="compositionally biased region" description="Polar residues" evidence="1">
    <location>
        <begin position="201"/>
        <end position="214"/>
    </location>
</feature>